<dbReference type="SUPFAM" id="SSF52540">
    <property type="entry name" value="P-loop containing nucleoside triphosphate hydrolases"/>
    <property type="match status" value="1"/>
</dbReference>
<evidence type="ECO:0000256" key="14">
    <source>
        <dbReference type="ARBA" id="ARBA00040284"/>
    </source>
</evidence>
<dbReference type="GO" id="GO:0001517">
    <property type="term" value="F:N-acetylglucosamine 6-O-sulfotransferase activity"/>
    <property type="evidence" value="ECO:0007669"/>
    <property type="project" value="TreeGrafter"/>
</dbReference>
<dbReference type="GO" id="GO:0000139">
    <property type="term" value="C:Golgi membrane"/>
    <property type="evidence" value="ECO:0007669"/>
    <property type="project" value="UniProtKB-SubCell"/>
</dbReference>
<dbReference type="GO" id="GO:0006790">
    <property type="term" value="P:sulfur compound metabolic process"/>
    <property type="evidence" value="ECO:0007669"/>
    <property type="project" value="TreeGrafter"/>
</dbReference>
<evidence type="ECO:0000256" key="16">
    <source>
        <dbReference type="ARBA" id="ARBA00049862"/>
    </source>
</evidence>
<sequence>MATEYRPAPIAEVGGRNIDPGEDREIHCETDKGPPMLRNFSLGAHMATVDRPPTIPAVYQAALITRGPPRRLTSQDPLIMRPMRAGVLLTATADKAYLLGPEQGGQVFRVDVLRAGDPCDSTGRSPTRGRVLRHVSLASIMLHPRMRIKYTISLVFFVALVIIEKENNIISRVSDKLALKQTPQTPLQPSGLSHILPKHNASFTTLSKTNSAFSLIKRRLENYSQHKEVVTRGRKHILLLATTRTGSSFVGEFFNQQGDNMFFLFEPLWHVEKMLTLETGGTNATASAKAYRDVLQQLFLCDFSLLESFIEPLPVNHITTGLFRRESSSSLCEKSVCSPVIKGVFERYRCRSRRCGPLNLTMASESCLQKEHRAIKSVRVRQLENLRPLAEDPRLDVKFIQLVRDPRAVLASRMVAFAAKYKNWKQWAIDGEVPIDDDEVRKLKGNCDNIRLSAEIGLRQPAWLRRRYMLVRYEDIARFPMRKATEMYRFAGIPFTPQVKSWILKNTQASKETSGVYSTQKNSSEQVEKWRFSLPFKIAQVVQKVCGPTLKLFGYKFVSSEEMLTDKSISLIEDKASEKLTRALKIMPLLHNNRQTAHTTQDNNRWPQSSGPCSYKNICVALQYAEQVVRPRPFINAR</sequence>
<proteinExistence type="inferred from homology"/>
<dbReference type="Gene3D" id="3.40.50.300">
    <property type="entry name" value="P-loop containing nucleotide triphosphate hydrolases"/>
    <property type="match status" value="1"/>
</dbReference>
<dbReference type="InterPro" id="IPR000863">
    <property type="entry name" value="Sulfotransferase_dom"/>
</dbReference>
<evidence type="ECO:0000256" key="13">
    <source>
        <dbReference type="ARBA" id="ARBA00039008"/>
    </source>
</evidence>
<evidence type="ECO:0000256" key="8">
    <source>
        <dbReference type="ARBA" id="ARBA00023136"/>
    </source>
</evidence>
<evidence type="ECO:0000256" key="4">
    <source>
        <dbReference type="ARBA" id="ARBA00022692"/>
    </source>
</evidence>
<reference evidence="18 19" key="1">
    <citation type="submission" date="2020-03" db="EMBL/GenBank/DDBJ databases">
        <title>Dissostichus mawsoni Genome sequencing and assembly.</title>
        <authorList>
            <person name="Park H."/>
        </authorList>
    </citation>
    <scope>NUCLEOTIDE SEQUENCE [LARGE SCALE GENOMIC DNA]</scope>
    <source>
        <strain evidence="18">DM0001</strain>
        <tissue evidence="18">Muscle</tissue>
    </source>
</reference>
<evidence type="ECO:0000256" key="5">
    <source>
        <dbReference type="ARBA" id="ARBA00022968"/>
    </source>
</evidence>
<dbReference type="PANTHER" id="PTHR10704">
    <property type="entry name" value="CARBOHYDRATE SULFOTRANSFERASE"/>
    <property type="match status" value="1"/>
</dbReference>
<dbReference type="AlphaFoldDB" id="A0A7J5YWZ2"/>
<dbReference type="EC" id="2.8.2.17" evidence="12"/>
<dbReference type="EC" id="2.8.2.21" evidence="13"/>
<evidence type="ECO:0000259" key="17">
    <source>
        <dbReference type="Pfam" id="PF00685"/>
    </source>
</evidence>
<dbReference type="InterPro" id="IPR027417">
    <property type="entry name" value="P-loop_NTPase"/>
</dbReference>
<dbReference type="GO" id="GO:0045130">
    <property type="term" value="F:keratan sulfotransferase activity"/>
    <property type="evidence" value="ECO:0007669"/>
    <property type="project" value="UniProtKB-EC"/>
</dbReference>
<evidence type="ECO:0000256" key="2">
    <source>
        <dbReference type="ARBA" id="ARBA00005530"/>
    </source>
</evidence>
<gene>
    <name evidence="18" type="ORF">F7725_014411</name>
</gene>
<comment type="caution">
    <text evidence="18">The sequence shown here is derived from an EMBL/GenBank/DDBJ whole genome shotgun (WGS) entry which is preliminary data.</text>
</comment>
<dbReference type="OrthoDB" id="6138663at2759"/>
<accession>A0A7J5YWZ2</accession>
<evidence type="ECO:0000256" key="3">
    <source>
        <dbReference type="ARBA" id="ARBA00022679"/>
    </source>
</evidence>
<dbReference type="Pfam" id="PF00685">
    <property type="entry name" value="Sulfotransfer_1"/>
    <property type="match status" value="1"/>
</dbReference>
<dbReference type="GO" id="GO:0008459">
    <property type="term" value="F:chondroitin 6-sulfotransferase activity"/>
    <property type="evidence" value="ECO:0007669"/>
    <property type="project" value="UniProtKB-EC"/>
</dbReference>
<dbReference type="EMBL" id="JAAKFY010000008">
    <property type="protein sequence ID" value="KAF3853723.1"/>
    <property type="molecule type" value="Genomic_DNA"/>
</dbReference>
<evidence type="ECO:0000313" key="19">
    <source>
        <dbReference type="Proteomes" id="UP000518266"/>
    </source>
</evidence>
<dbReference type="GO" id="GO:0006044">
    <property type="term" value="P:N-acetylglucosamine metabolic process"/>
    <property type="evidence" value="ECO:0007669"/>
    <property type="project" value="TreeGrafter"/>
</dbReference>
<keyword evidence="9" id="KW-0325">Glycoprotein</keyword>
<evidence type="ECO:0000256" key="15">
    <source>
        <dbReference type="ARBA" id="ARBA00042317"/>
    </source>
</evidence>
<evidence type="ECO:0000256" key="9">
    <source>
        <dbReference type="ARBA" id="ARBA00023180"/>
    </source>
</evidence>
<dbReference type="FunFam" id="3.40.50.300:FF:000938">
    <property type="entry name" value="Sulfotransferase"/>
    <property type="match status" value="1"/>
</dbReference>
<keyword evidence="10" id="KW-0119">Carbohydrate metabolism</keyword>
<evidence type="ECO:0000256" key="12">
    <source>
        <dbReference type="ARBA" id="ARBA00038906"/>
    </source>
</evidence>
<keyword evidence="6" id="KW-1133">Transmembrane helix</keyword>
<protein>
    <recommendedName>
        <fullName evidence="14">Carbohydrate sulfotransferase 3</fullName>
        <ecNumber evidence="12">2.8.2.17</ecNumber>
        <ecNumber evidence="13">2.8.2.21</ecNumber>
    </recommendedName>
    <alternativeName>
        <fullName evidence="15">Chondroitin 6-O-sulfotransferase 1</fullName>
    </alternativeName>
</protein>
<feature type="domain" description="Sulfotransferase" evidence="17">
    <location>
        <begin position="235"/>
        <end position="553"/>
    </location>
</feature>
<keyword evidence="8" id="KW-0472">Membrane</keyword>
<organism evidence="18 19">
    <name type="scientific">Dissostichus mawsoni</name>
    <name type="common">Antarctic cod</name>
    <dbReference type="NCBI Taxonomy" id="36200"/>
    <lineage>
        <taxon>Eukaryota</taxon>
        <taxon>Metazoa</taxon>
        <taxon>Chordata</taxon>
        <taxon>Craniata</taxon>
        <taxon>Vertebrata</taxon>
        <taxon>Euteleostomi</taxon>
        <taxon>Actinopterygii</taxon>
        <taxon>Neopterygii</taxon>
        <taxon>Teleostei</taxon>
        <taxon>Neoteleostei</taxon>
        <taxon>Acanthomorphata</taxon>
        <taxon>Eupercaria</taxon>
        <taxon>Perciformes</taxon>
        <taxon>Notothenioidei</taxon>
        <taxon>Nototheniidae</taxon>
        <taxon>Dissostichus</taxon>
    </lineage>
</organism>
<dbReference type="PANTHER" id="PTHR10704:SF60">
    <property type="entry name" value="CARBOHYDRATE SULFOTRANSFERASE 3"/>
    <property type="match status" value="1"/>
</dbReference>
<evidence type="ECO:0000256" key="6">
    <source>
        <dbReference type="ARBA" id="ARBA00022989"/>
    </source>
</evidence>
<keyword evidence="4" id="KW-0812">Transmembrane</keyword>
<evidence type="ECO:0000256" key="7">
    <source>
        <dbReference type="ARBA" id="ARBA00023034"/>
    </source>
</evidence>
<comment type="subcellular location">
    <subcellularLocation>
        <location evidence="1">Golgi apparatus membrane</location>
        <topology evidence="1">Single-pass type II membrane protein</topology>
    </subcellularLocation>
</comment>
<comment type="catalytic activity">
    <reaction evidence="16">
        <text>chondroitin beta-D-glucuronate + n 3'-phosphoadenylyl sulfate = chondroitin 6'-sulfate + n adenosine 3',5'-bisphosphate + n H(+)</text>
        <dbReference type="Rhea" id="RHEA:11108"/>
        <dbReference type="Rhea" id="RHEA-COMP:9827"/>
        <dbReference type="Rhea" id="RHEA-COMP:9828"/>
        <dbReference type="ChEBI" id="CHEBI:15378"/>
        <dbReference type="ChEBI" id="CHEBI:57652"/>
        <dbReference type="ChEBI" id="CHEBI:58339"/>
        <dbReference type="ChEBI" id="CHEBI:58343"/>
        <dbReference type="ChEBI" id="CHEBI:62065"/>
        <dbReference type="EC" id="2.8.2.17"/>
    </reaction>
    <physiologicalReaction direction="left-to-right" evidence="16">
        <dbReference type="Rhea" id="RHEA:11109"/>
    </physiologicalReaction>
</comment>
<name>A0A7J5YWZ2_DISMA</name>
<dbReference type="Proteomes" id="UP000518266">
    <property type="component" value="Unassembled WGS sequence"/>
</dbReference>
<keyword evidence="19" id="KW-1185">Reference proteome</keyword>
<evidence type="ECO:0000256" key="10">
    <source>
        <dbReference type="ARBA" id="ARBA00023277"/>
    </source>
</evidence>
<keyword evidence="5" id="KW-0735">Signal-anchor</keyword>
<evidence type="ECO:0000256" key="11">
    <source>
        <dbReference type="ARBA" id="ARBA00036278"/>
    </source>
</evidence>
<keyword evidence="7" id="KW-0333">Golgi apparatus</keyword>
<evidence type="ECO:0000313" key="18">
    <source>
        <dbReference type="EMBL" id="KAF3853723.1"/>
    </source>
</evidence>
<comment type="catalytic activity">
    <reaction evidence="11">
        <text>3'-phosphoadenylyl sulfate + keratan = adenosine 3',5'-bisphosphate + keratan 6'-sulfate.</text>
        <dbReference type="EC" id="2.8.2.21"/>
    </reaction>
</comment>
<comment type="similarity">
    <text evidence="2">Belongs to the sulfotransferase 1 family. Gal/GlcNAc/GalNAc subfamily.</text>
</comment>
<evidence type="ECO:0000256" key="1">
    <source>
        <dbReference type="ARBA" id="ARBA00004323"/>
    </source>
</evidence>
<keyword evidence="3" id="KW-0808">Transferase</keyword>
<dbReference type="InterPro" id="IPR051135">
    <property type="entry name" value="Gal/GlcNAc/GalNAc_ST"/>
</dbReference>